<dbReference type="EMBL" id="QWVT01000029">
    <property type="protein sequence ID" value="RID83264.1"/>
    <property type="molecule type" value="Genomic_DNA"/>
</dbReference>
<feature type="compositionally biased region" description="Basic and acidic residues" evidence="1">
    <location>
        <begin position="33"/>
        <end position="57"/>
    </location>
</feature>
<protein>
    <submittedName>
        <fullName evidence="2">Uncharacterized protein</fullName>
    </submittedName>
</protein>
<dbReference type="OrthoDB" id="2427034at2"/>
<organism evidence="2 3">
    <name type="scientific">Mesobacillus zeae</name>
    <dbReference type="NCBI Taxonomy" id="1917180"/>
    <lineage>
        <taxon>Bacteria</taxon>
        <taxon>Bacillati</taxon>
        <taxon>Bacillota</taxon>
        <taxon>Bacilli</taxon>
        <taxon>Bacillales</taxon>
        <taxon>Bacillaceae</taxon>
        <taxon>Mesobacillus</taxon>
    </lineage>
</organism>
<evidence type="ECO:0000256" key="1">
    <source>
        <dbReference type="SAM" id="MobiDB-lite"/>
    </source>
</evidence>
<gene>
    <name evidence="2" type="ORF">D1970_17290</name>
</gene>
<comment type="caution">
    <text evidence="2">The sequence shown here is derived from an EMBL/GenBank/DDBJ whole genome shotgun (WGS) entry which is preliminary data.</text>
</comment>
<name>A0A398B1Q9_9BACI</name>
<proteinExistence type="predicted"/>
<reference evidence="2 3" key="1">
    <citation type="submission" date="2018-08" db="EMBL/GenBank/DDBJ databases">
        <title>Bacillus jemisoniae sp. nov., Bacillus chryseoplanitiae sp. nov., Bacillus resnikiae sp. nov., and Bacillus frankliniae sp. nov., isolated from Viking spacecraft and associated surfaces.</title>
        <authorList>
            <person name="Seuylemezian A."/>
            <person name="Vaishampayan P."/>
        </authorList>
    </citation>
    <scope>NUCLEOTIDE SEQUENCE [LARGE SCALE GENOMIC DNA]</scope>
    <source>
        <strain evidence="2 3">JJ-247</strain>
    </source>
</reference>
<evidence type="ECO:0000313" key="3">
    <source>
        <dbReference type="Proteomes" id="UP000265816"/>
    </source>
</evidence>
<keyword evidence="3" id="KW-1185">Reference proteome</keyword>
<dbReference type="AlphaFoldDB" id="A0A398B1Q9"/>
<feature type="region of interest" description="Disordered" evidence="1">
    <location>
        <begin position="17"/>
        <end position="63"/>
    </location>
</feature>
<dbReference type="Gene3D" id="3.30.70.60">
    <property type="match status" value="1"/>
</dbReference>
<accession>A0A398B1Q9</accession>
<sequence>MDQLVLDIEEAEIISGSEIDSIEFGTEESTTQDSKEDVGNENRQKAEGERQAGETVKKPNGVETNSKTVKVAASNYFELKSFIETLEGLQRIITVDSIDFNGPEEITSWNQDAGNINFTLTLSVFFMSSLNDLKEGLPSLEIPEPSNKKNPFYTFGSVLQNGQE</sequence>
<dbReference type="Proteomes" id="UP000265816">
    <property type="component" value="Unassembled WGS sequence"/>
</dbReference>
<dbReference type="InterPro" id="IPR014717">
    <property type="entry name" value="Transl_elong_EF1B/ribsomal_bS6"/>
</dbReference>
<evidence type="ECO:0000313" key="2">
    <source>
        <dbReference type="EMBL" id="RID83264.1"/>
    </source>
</evidence>
<dbReference type="RefSeq" id="WP_119114109.1">
    <property type="nucleotide sequence ID" value="NZ_CBCSEO010000003.1"/>
</dbReference>